<dbReference type="AlphaFoldDB" id="A0A7J8BFU4"/>
<dbReference type="EMBL" id="JACASE010000017">
    <property type="protein sequence ID" value="KAF6397150.1"/>
    <property type="molecule type" value="Genomic_DNA"/>
</dbReference>
<organism evidence="2 3">
    <name type="scientific">Rousettus aegyptiacus</name>
    <name type="common">Egyptian fruit bat</name>
    <name type="synonym">Pteropus aegyptiacus</name>
    <dbReference type="NCBI Taxonomy" id="9407"/>
    <lineage>
        <taxon>Eukaryota</taxon>
        <taxon>Metazoa</taxon>
        <taxon>Chordata</taxon>
        <taxon>Craniata</taxon>
        <taxon>Vertebrata</taxon>
        <taxon>Euteleostomi</taxon>
        <taxon>Mammalia</taxon>
        <taxon>Eutheria</taxon>
        <taxon>Laurasiatheria</taxon>
        <taxon>Chiroptera</taxon>
        <taxon>Yinpterochiroptera</taxon>
        <taxon>Pteropodoidea</taxon>
        <taxon>Pteropodidae</taxon>
        <taxon>Rousettinae</taxon>
        <taxon>Rousettus</taxon>
    </lineage>
</organism>
<reference evidence="2 3" key="1">
    <citation type="journal article" date="2020" name="Nature">
        <title>Six reference-quality genomes reveal evolution of bat adaptations.</title>
        <authorList>
            <person name="Jebb D."/>
            <person name="Huang Z."/>
            <person name="Pippel M."/>
            <person name="Hughes G.M."/>
            <person name="Lavrichenko K."/>
            <person name="Devanna P."/>
            <person name="Winkler S."/>
            <person name="Jermiin L.S."/>
            <person name="Skirmuntt E.C."/>
            <person name="Katzourakis A."/>
            <person name="Burkitt-Gray L."/>
            <person name="Ray D.A."/>
            <person name="Sullivan K.A.M."/>
            <person name="Roscito J.G."/>
            <person name="Kirilenko B.M."/>
            <person name="Davalos L.M."/>
            <person name="Corthals A.P."/>
            <person name="Power M.L."/>
            <person name="Jones G."/>
            <person name="Ransome R.D."/>
            <person name="Dechmann D.K.N."/>
            <person name="Locatelli A.G."/>
            <person name="Puechmaille S.J."/>
            <person name="Fedrigo O."/>
            <person name="Jarvis E.D."/>
            <person name="Hiller M."/>
            <person name="Vernes S.C."/>
            <person name="Myers E.W."/>
            <person name="Teeling E.C."/>
        </authorList>
    </citation>
    <scope>NUCLEOTIDE SEQUENCE [LARGE SCALE GENOMIC DNA]</scope>
    <source>
        <strain evidence="2">MRouAeg1</strain>
        <tissue evidence="2">Muscle</tissue>
    </source>
</reference>
<evidence type="ECO:0000313" key="2">
    <source>
        <dbReference type="EMBL" id="KAF6397150.1"/>
    </source>
</evidence>
<feature type="region of interest" description="Disordered" evidence="1">
    <location>
        <begin position="171"/>
        <end position="202"/>
    </location>
</feature>
<gene>
    <name evidence="2" type="ORF">HJG63_009812</name>
</gene>
<sequence>MACVRACVRACVCKTAEGGQFIPRNCLSDDVCMSPGASVAPSPPRSRVRLAGSLRCSWNWLLTPACWLFSLRTCPQLSGDISQSCYSPDVPVCRNSPHPCLLEPAIPGASVRQLQQAIKHWSRGVTYVFCSFLRKGRINSSQWPQLLETMGTHTVHDPLCAGPAVRSFHPCLAPPQATESGGKPPTGDPNSKEATREDPRAFVPGPLSLAIFQNQM</sequence>
<evidence type="ECO:0000313" key="3">
    <source>
        <dbReference type="Proteomes" id="UP000593571"/>
    </source>
</evidence>
<proteinExistence type="predicted"/>
<evidence type="ECO:0000256" key="1">
    <source>
        <dbReference type="SAM" id="MobiDB-lite"/>
    </source>
</evidence>
<dbReference type="Proteomes" id="UP000593571">
    <property type="component" value="Unassembled WGS sequence"/>
</dbReference>
<keyword evidence="3" id="KW-1185">Reference proteome</keyword>
<name>A0A7J8BFU4_ROUAE</name>
<protein>
    <submittedName>
        <fullName evidence="2">Uncharacterized protein</fullName>
    </submittedName>
</protein>
<accession>A0A7J8BFU4</accession>
<feature type="compositionally biased region" description="Basic and acidic residues" evidence="1">
    <location>
        <begin position="190"/>
        <end position="200"/>
    </location>
</feature>
<comment type="caution">
    <text evidence="2">The sequence shown here is derived from an EMBL/GenBank/DDBJ whole genome shotgun (WGS) entry which is preliminary data.</text>
</comment>